<evidence type="ECO:0000313" key="2">
    <source>
        <dbReference type="EMBL" id="KJF16897.1"/>
    </source>
</evidence>
<proteinExistence type="predicted"/>
<evidence type="ECO:0000256" key="1">
    <source>
        <dbReference type="SAM" id="MobiDB-lite"/>
    </source>
</evidence>
<evidence type="ECO:0000313" key="3">
    <source>
        <dbReference type="Proteomes" id="UP000032360"/>
    </source>
</evidence>
<keyword evidence="3" id="KW-1185">Reference proteome</keyword>
<dbReference type="Proteomes" id="UP000032360">
    <property type="component" value="Unassembled WGS sequence"/>
</dbReference>
<organism evidence="2 3">
    <name type="scientific">Acidithrix ferrooxidans</name>
    <dbReference type="NCBI Taxonomy" id="1280514"/>
    <lineage>
        <taxon>Bacteria</taxon>
        <taxon>Bacillati</taxon>
        <taxon>Actinomycetota</taxon>
        <taxon>Acidimicrobiia</taxon>
        <taxon>Acidimicrobiales</taxon>
        <taxon>Acidimicrobiaceae</taxon>
        <taxon>Acidithrix</taxon>
    </lineage>
</organism>
<gene>
    <name evidence="2" type="ORF">AXFE_22520</name>
</gene>
<feature type="region of interest" description="Disordered" evidence="1">
    <location>
        <begin position="1"/>
        <end position="20"/>
    </location>
</feature>
<dbReference type="EMBL" id="JXYS01000071">
    <property type="protein sequence ID" value="KJF16897.1"/>
    <property type="molecule type" value="Genomic_DNA"/>
</dbReference>
<comment type="caution">
    <text evidence="2">The sequence shown here is derived from an EMBL/GenBank/DDBJ whole genome shotgun (WGS) entry which is preliminary data.</text>
</comment>
<dbReference type="RefSeq" id="WP_052605873.1">
    <property type="nucleotide sequence ID" value="NZ_JXYS01000071.1"/>
</dbReference>
<protein>
    <submittedName>
        <fullName evidence="2">Uncharacterized protein</fullName>
    </submittedName>
</protein>
<accession>A0A0D8HGL2</accession>
<sequence length="82" mass="8242">MGDRNSGHHDSHHDLAQIGSKPCTTKQFGALPLRLGPGIAGVDLATIAVLTTASPVPLLAFIGLDAAAIDLSLGGSLSKNAT</sequence>
<dbReference type="AlphaFoldDB" id="A0A0D8HGL2"/>
<name>A0A0D8HGL2_9ACTN</name>
<feature type="compositionally biased region" description="Basic and acidic residues" evidence="1">
    <location>
        <begin position="1"/>
        <end position="15"/>
    </location>
</feature>
<reference evidence="2 3" key="1">
    <citation type="submission" date="2015-01" db="EMBL/GenBank/DDBJ databases">
        <title>Draft genome of the acidophilic iron oxidizer Acidithrix ferrooxidans strain Py-F3.</title>
        <authorList>
            <person name="Poehlein A."/>
            <person name="Eisen S."/>
            <person name="Schloemann M."/>
            <person name="Johnson B.D."/>
            <person name="Daniel R."/>
            <person name="Muehling M."/>
        </authorList>
    </citation>
    <scope>NUCLEOTIDE SEQUENCE [LARGE SCALE GENOMIC DNA]</scope>
    <source>
        <strain evidence="2 3">Py-F3</strain>
    </source>
</reference>